<keyword evidence="3" id="KW-1185">Reference proteome</keyword>
<feature type="non-terminal residue" evidence="2">
    <location>
        <position position="317"/>
    </location>
</feature>
<reference evidence="2" key="1">
    <citation type="submission" date="2023-08" db="EMBL/GenBank/DDBJ databases">
        <authorList>
            <person name="Chen Y."/>
            <person name="Shah S."/>
            <person name="Dougan E. K."/>
            <person name="Thang M."/>
            <person name="Chan C."/>
        </authorList>
    </citation>
    <scope>NUCLEOTIDE SEQUENCE</scope>
</reference>
<feature type="chain" id="PRO_5041398810" evidence="1">
    <location>
        <begin position="26"/>
        <end position="317"/>
    </location>
</feature>
<accession>A0AA36JMU8</accession>
<gene>
    <name evidence="2" type="ORF">EVOR1521_LOCUS29868</name>
</gene>
<evidence type="ECO:0000256" key="1">
    <source>
        <dbReference type="SAM" id="SignalP"/>
    </source>
</evidence>
<proteinExistence type="predicted"/>
<organism evidence="2 3">
    <name type="scientific">Effrenium voratum</name>
    <dbReference type="NCBI Taxonomy" id="2562239"/>
    <lineage>
        <taxon>Eukaryota</taxon>
        <taxon>Sar</taxon>
        <taxon>Alveolata</taxon>
        <taxon>Dinophyceae</taxon>
        <taxon>Suessiales</taxon>
        <taxon>Symbiodiniaceae</taxon>
        <taxon>Effrenium</taxon>
    </lineage>
</organism>
<sequence>GEGQQSLLSTMRTAVLLAFLAGVWSSSCDVEAEEDEMIEAMRQELLQRGMKYLKDTPRSSIAPAAPAMLEDEVQEQNLAQDLNAASTQSMQWLVNRRALALIGPTWDGQGSSVDCQAHPMFCHEKVKCQEPLSDAEKQSMDKHIAPGGKANLRSWCRAYPMYSITMQKCIVEEDPHSYAQEMFQYQQKLKLVGADAIYCFVAGHCNNTEVTERTTMSEAEQVCNKRYGSRWTEVGWTDFMAVLARALELGTTHQIPKEWKVTGWGSLVKLARREADISAMTACAMGNFQCDVAYCKMNYCDSPKFRAKFGNLSWSYD</sequence>
<protein>
    <submittedName>
        <fullName evidence="2">Uncharacterized protein</fullName>
    </submittedName>
</protein>
<dbReference type="AlphaFoldDB" id="A0AA36JMU8"/>
<dbReference type="EMBL" id="CAUJNA010003721">
    <property type="protein sequence ID" value="CAJ1408465.1"/>
    <property type="molecule type" value="Genomic_DNA"/>
</dbReference>
<dbReference type="Proteomes" id="UP001178507">
    <property type="component" value="Unassembled WGS sequence"/>
</dbReference>
<comment type="caution">
    <text evidence="2">The sequence shown here is derived from an EMBL/GenBank/DDBJ whole genome shotgun (WGS) entry which is preliminary data.</text>
</comment>
<feature type="signal peptide" evidence="1">
    <location>
        <begin position="1"/>
        <end position="25"/>
    </location>
</feature>
<evidence type="ECO:0000313" key="2">
    <source>
        <dbReference type="EMBL" id="CAJ1408465.1"/>
    </source>
</evidence>
<keyword evidence="1" id="KW-0732">Signal</keyword>
<name>A0AA36JMU8_9DINO</name>
<evidence type="ECO:0000313" key="3">
    <source>
        <dbReference type="Proteomes" id="UP001178507"/>
    </source>
</evidence>